<proteinExistence type="predicted"/>
<dbReference type="RefSeq" id="WP_176163844.1">
    <property type="nucleotide sequence ID" value="NZ_CP054929.1"/>
</dbReference>
<keyword evidence="3" id="KW-1185">Reference proteome</keyword>
<protein>
    <submittedName>
        <fullName evidence="2">Uncharacterized protein</fullName>
    </submittedName>
</protein>
<evidence type="ECO:0000313" key="3">
    <source>
        <dbReference type="Proteomes" id="UP000509303"/>
    </source>
</evidence>
<reference evidence="2 3" key="1">
    <citation type="submission" date="2020-06" db="EMBL/GenBank/DDBJ databases">
        <title>Genome mining for natural products.</title>
        <authorList>
            <person name="Zhang B."/>
            <person name="Shi J."/>
            <person name="Ge H."/>
        </authorList>
    </citation>
    <scope>NUCLEOTIDE SEQUENCE [LARGE SCALE GENOMIC DNA]</scope>
    <source>
        <strain evidence="2 3">NA00687</strain>
    </source>
</reference>
<gene>
    <name evidence="2" type="ORF">HUT08_24295</name>
</gene>
<sequence length="376" mass="41865">MAEPREPVPTSNEPLAILSATPKKPDSGEIQNDLSQLGLSCSQASLENIRQYIEDVESQLPDNRQGFETFLIGKRDRELRGALSRPALEFVLYAPKLSQQALREATDELSGHPGCGDFLEHLLTENPGGAHFVSAMTGIAHDAPDLLTRLPAEYPNTVRLLTLLAQHDVVPSSTGTWVPDQSEQYIGLLMDNLAEVLNHARFDCLRGMPEKEDKQDTRRGEQPGAHWGTYKYQQLDRFNWDAPTAQIIKDSYVGLASNATAFLDLGIESRNLVSVLSNKISGIQDSQLADYHPGPQELLVFLVKDPLMEQGKPSVDGAGALSVTWDIYVGEYKKKKRTYKSGWMDVWLRSVLFTSYYETNGVRLQEQMSDDADLCP</sequence>
<name>A0A7H8NEK4_9ACTN</name>
<evidence type="ECO:0000256" key="1">
    <source>
        <dbReference type="SAM" id="MobiDB-lite"/>
    </source>
</evidence>
<accession>A0A7H8NEK4</accession>
<organism evidence="2 3">
    <name type="scientific">Streptomyces buecherae</name>
    <dbReference type="NCBI Taxonomy" id="2763006"/>
    <lineage>
        <taxon>Bacteria</taxon>
        <taxon>Bacillati</taxon>
        <taxon>Actinomycetota</taxon>
        <taxon>Actinomycetes</taxon>
        <taxon>Kitasatosporales</taxon>
        <taxon>Streptomycetaceae</taxon>
        <taxon>Streptomyces</taxon>
    </lineage>
</organism>
<evidence type="ECO:0000313" key="2">
    <source>
        <dbReference type="EMBL" id="QKW52138.1"/>
    </source>
</evidence>
<feature type="region of interest" description="Disordered" evidence="1">
    <location>
        <begin position="1"/>
        <end position="30"/>
    </location>
</feature>
<dbReference type="AlphaFoldDB" id="A0A7H8NEK4"/>
<dbReference type="Proteomes" id="UP000509303">
    <property type="component" value="Chromosome"/>
</dbReference>
<dbReference type="EMBL" id="CP054929">
    <property type="protein sequence ID" value="QKW52138.1"/>
    <property type="molecule type" value="Genomic_DNA"/>
</dbReference>